<protein>
    <submittedName>
        <fullName evidence="4">PiggyBac transposable element-derived protein 4-like</fullName>
    </submittedName>
</protein>
<accession>A0A3B3SJD2</accession>
<keyword evidence="5" id="KW-1185">Reference proteome</keyword>
<dbReference type="Pfam" id="PF13843">
    <property type="entry name" value="DDE_Tnp_1_7"/>
    <property type="match status" value="1"/>
</dbReference>
<evidence type="ECO:0000313" key="4">
    <source>
        <dbReference type="Ensembl" id="ENSPKIP00000030859.1"/>
    </source>
</evidence>
<feature type="region of interest" description="Disordered" evidence="1">
    <location>
        <begin position="1"/>
        <end position="81"/>
    </location>
</feature>
<reference evidence="4" key="2">
    <citation type="submission" date="2025-09" db="UniProtKB">
        <authorList>
            <consortium name="Ensembl"/>
        </authorList>
    </citation>
    <scope>IDENTIFICATION</scope>
</reference>
<dbReference type="Ensembl" id="ENSPKIT00000011693.1">
    <property type="protein sequence ID" value="ENSPKIP00000030859.1"/>
    <property type="gene ID" value="ENSPKIG00000011573.1"/>
</dbReference>
<sequence length="618" mass="70767">MAENMSSLEEPRKIFLESDSEEESEALISESVDSVGEDAFLQGEDPTIDVPNDQEPSWASSSVPQVQATRAKRRKVNHPSCSKIGTKGEWHSLHIDDREPQQFMFCPKRTPGVQLDLHHEYSPLEVFQLFFNKAVLDTLCQNTNKYAKYKHSQGSKRTWQGVDPEEMMGYLSLTIYMGLVRFSAIKDMWRTDDLHRHPFPASVMAANRFTSISSFLHMSDPEADVTNDKLKGTPSYDPLFRLKPLHDDIITLCKSYYHPHQNIAIDERMVASKNRHSMKQHMKDKPTKWGFKLFVLADSLSGYTFNFSVYQGRTFTPNSNGLSFNAVVNLLPVSFLGTGYRLYVDNYYTSTALFTHLHSLNIGACGTIRVNRIGFLEGRPNALPKDAPRGDIRWLRQGPLLYVKWKDSREVNLCSSIHKAFSGRTIVRRVKQAGGWKQENVPVPDVVLDYNKYMGGVDLSDAFIKHYTVAKKTMKWYKKFFFHFVDIALVNSFIIHKNITLAKKRKPFTQKRFREVLVTQMAACARANAVPRVLPHVAPQPSKEPQKEQMMCFPVAVIDTSSVDPRLKATQGRKYCVLCTSKKLKNKTIYKCVSCDVPLCIIANRICFREWHLQKKDK</sequence>
<dbReference type="GeneTree" id="ENSGT00940000163467"/>
<dbReference type="Proteomes" id="UP000261540">
    <property type="component" value="Unplaced"/>
</dbReference>
<organism evidence="4 5">
    <name type="scientific">Paramormyrops kingsleyae</name>
    <dbReference type="NCBI Taxonomy" id="1676925"/>
    <lineage>
        <taxon>Eukaryota</taxon>
        <taxon>Metazoa</taxon>
        <taxon>Chordata</taxon>
        <taxon>Craniata</taxon>
        <taxon>Vertebrata</taxon>
        <taxon>Euteleostomi</taxon>
        <taxon>Actinopterygii</taxon>
        <taxon>Neopterygii</taxon>
        <taxon>Teleostei</taxon>
        <taxon>Osteoglossocephala</taxon>
        <taxon>Osteoglossomorpha</taxon>
        <taxon>Osteoglossiformes</taxon>
        <taxon>Mormyridae</taxon>
        <taxon>Paramormyrops</taxon>
    </lineage>
</organism>
<evidence type="ECO:0000313" key="5">
    <source>
        <dbReference type="Proteomes" id="UP000261540"/>
    </source>
</evidence>
<proteinExistence type="predicted"/>
<feature type="domain" description="PiggyBac transposable element-derived protein" evidence="3">
    <location>
        <begin position="122"/>
        <end position="493"/>
    </location>
</feature>
<evidence type="ECO:0000256" key="1">
    <source>
        <dbReference type="SAM" id="MobiDB-lite"/>
    </source>
</evidence>
<feature type="compositionally biased region" description="Polar residues" evidence="1">
    <location>
        <begin position="54"/>
        <end position="68"/>
    </location>
</feature>
<feature type="domain" description="PiggyBac transposable element-derived protein 4 C-terminal zinc-finger" evidence="2">
    <location>
        <begin position="571"/>
        <end position="613"/>
    </location>
</feature>
<dbReference type="KEGG" id="pki:111855237"/>
<dbReference type="InterPro" id="IPR029526">
    <property type="entry name" value="PGBD"/>
</dbReference>
<dbReference type="STRING" id="1676925.ENSPKIP00000030859"/>
<evidence type="ECO:0000259" key="2">
    <source>
        <dbReference type="Pfam" id="PF13842"/>
    </source>
</evidence>
<reference evidence="4" key="1">
    <citation type="submission" date="2025-08" db="UniProtKB">
        <authorList>
            <consortium name="Ensembl"/>
        </authorList>
    </citation>
    <scope>IDENTIFICATION</scope>
</reference>
<name>A0A3B3SJD2_9TELE</name>
<dbReference type="PANTHER" id="PTHR46599">
    <property type="entry name" value="PIGGYBAC TRANSPOSABLE ELEMENT-DERIVED PROTEIN 4"/>
    <property type="match status" value="1"/>
</dbReference>
<dbReference type="PANTHER" id="PTHR46599:SF3">
    <property type="entry name" value="PIGGYBAC TRANSPOSABLE ELEMENT-DERIVED PROTEIN 4"/>
    <property type="match status" value="1"/>
</dbReference>
<evidence type="ECO:0000259" key="3">
    <source>
        <dbReference type="Pfam" id="PF13843"/>
    </source>
</evidence>
<dbReference type="InterPro" id="IPR032718">
    <property type="entry name" value="PGBD4_Znf_C"/>
</dbReference>
<dbReference type="AlphaFoldDB" id="A0A3B3SJD2"/>
<dbReference type="OrthoDB" id="118105at2759"/>
<dbReference type="Pfam" id="PF13842">
    <property type="entry name" value="zf-Tnp_2"/>
    <property type="match status" value="1"/>
</dbReference>